<evidence type="ECO:0000313" key="1">
    <source>
        <dbReference type="EMBL" id="AKG07094.1"/>
    </source>
</evidence>
<organism evidence="1 2">
    <name type="scientific">Moraxella bovoculi</name>
    <dbReference type="NCBI Taxonomy" id="386891"/>
    <lineage>
        <taxon>Bacteria</taxon>
        <taxon>Pseudomonadati</taxon>
        <taxon>Pseudomonadota</taxon>
        <taxon>Gammaproteobacteria</taxon>
        <taxon>Moraxellales</taxon>
        <taxon>Moraxellaceae</taxon>
        <taxon>Moraxella</taxon>
    </lineage>
</organism>
<dbReference type="EMBL" id="CP011376">
    <property type="protein sequence ID" value="AKG07094.1"/>
    <property type="molecule type" value="Genomic_DNA"/>
</dbReference>
<proteinExistence type="predicted"/>
<sequence length="137" mass="15600">MNELTPQEALQAIADGKKLEYKFNKEKDWRIFRPLDNGVTIGDVLVRRFIFRLAQEMITVGDVSFPKPESEPLEVGTVYWVAAPTHQYYSSITTFIWGNGRDDKRYLQRGFVHLTRDAAIQHAKALVKLSGGSIDAE</sequence>
<name>A0AAC8PWX3_9GAMM</name>
<dbReference type="Proteomes" id="UP000077465">
    <property type="component" value="Chromosome"/>
</dbReference>
<dbReference type="AlphaFoldDB" id="A0AAC8PWX3"/>
<dbReference type="RefSeq" id="WP_046699136.1">
    <property type="nucleotide sequence ID" value="NZ_CP011376.1"/>
</dbReference>
<protein>
    <submittedName>
        <fullName evidence="1">Uncharacterized protein</fullName>
    </submittedName>
</protein>
<evidence type="ECO:0000313" key="2">
    <source>
        <dbReference type="Proteomes" id="UP000077465"/>
    </source>
</evidence>
<accession>A0AAC8PWX3</accession>
<reference evidence="1 2" key="1">
    <citation type="submission" date="2015-05" db="EMBL/GenBank/DDBJ databases">
        <authorList>
            <person name="Dickey A."/>
            <person name="Clawson M."/>
            <person name="Bono J."/>
            <person name="Loy J.D."/>
        </authorList>
    </citation>
    <scope>NUCLEOTIDE SEQUENCE [LARGE SCALE GENOMIC DNA]</scope>
    <source>
        <strain evidence="1 2">22581</strain>
    </source>
</reference>
<gene>
    <name evidence="1" type="ORF">AAX06_01670</name>
</gene>